<dbReference type="EMBL" id="FXYH01000008">
    <property type="protein sequence ID" value="SMX43024.1"/>
    <property type="molecule type" value="Genomic_DNA"/>
</dbReference>
<gene>
    <name evidence="2" type="ORF">PEV8663_02581</name>
</gene>
<dbReference type="AlphaFoldDB" id="A0A238KJZ6"/>
<keyword evidence="3" id="KW-1185">Reference proteome</keyword>
<organism evidence="2 3">
    <name type="scientific">Pelagimonas varians</name>
    <dbReference type="NCBI Taxonomy" id="696760"/>
    <lineage>
        <taxon>Bacteria</taxon>
        <taxon>Pseudomonadati</taxon>
        <taxon>Pseudomonadota</taxon>
        <taxon>Alphaproteobacteria</taxon>
        <taxon>Rhodobacterales</taxon>
        <taxon>Roseobacteraceae</taxon>
        <taxon>Pelagimonas</taxon>
    </lineage>
</organism>
<keyword evidence="1" id="KW-0472">Membrane</keyword>
<protein>
    <recommendedName>
        <fullName evidence="4">NfeD-like C-terminal domain-containing protein</fullName>
    </recommendedName>
</protein>
<keyword evidence="1" id="KW-0812">Transmembrane</keyword>
<proteinExistence type="predicted"/>
<accession>A0A238KJZ6</accession>
<sequence length="90" mass="9870">MWDQWWLWVGAGIILLIVEIFAPGFIFLGFGIGAFVVGVILAFGGGVLSSLPVALLVFAVCSLIAWFVMRKLAGERKGQIKIWDTDINDD</sequence>
<feature type="transmembrane region" description="Helical" evidence="1">
    <location>
        <begin position="51"/>
        <end position="69"/>
    </location>
</feature>
<name>A0A238KJZ6_9RHOB</name>
<feature type="transmembrane region" description="Helical" evidence="1">
    <location>
        <begin position="6"/>
        <end position="22"/>
    </location>
</feature>
<evidence type="ECO:0000313" key="3">
    <source>
        <dbReference type="Proteomes" id="UP000220836"/>
    </source>
</evidence>
<evidence type="ECO:0008006" key="4">
    <source>
        <dbReference type="Google" id="ProtNLM"/>
    </source>
</evidence>
<evidence type="ECO:0000256" key="1">
    <source>
        <dbReference type="SAM" id="Phobius"/>
    </source>
</evidence>
<dbReference type="RefSeq" id="WP_097805052.1">
    <property type="nucleotide sequence ID" value="NZ_FXYH01000008.1"/>
</dbReference>
<reference evidence="2 3" key="1">
    <citation type="submission" date="2017-05" db="EMBL/GenBank/DDBJ databases">
        <authorList>
            <person name="Song R."/>
            <person name="Chenine A.L."/>
            <person name="Ruprecht R.M."/>
        </authorList>
    </citation>
    <scope>NUCLEOTIDE SEQUENCE [LARGE SCALE GENOMIC DNA]</scope>
    <source>
        <strain evidence="2 3">CECT 8663</strain>
    </source>
</reference>
<dbReference type="Proteomes" id="UP000220836">
    <property type="component" value="Unassembled WGS sequence"/>
</dbReference>
<dbReference type="OrthoDB" id="7745385at2"/>
<keyword evidence="1" id="KW-1133">Transmembrane helix</keyword>
<evidence type="ECO:0000313" key="2">
    <source>
        <dbReference type="EMBL" id="SMX43024.1"/>
    </source>
</evidence>